<gene>
    <name evidence="1" type="ORF">MF672_017185</name>
</gene>
<organism evidence="1 2">
    <name type="scientific">Actinomadura luzonensis</name>
    <dbReference type="NCBI Taxonomy" id="2805427"/>
    <lineage>
        <taxon>Bacteria</taxon>
        <taxon>Bacillati</taxon>
        <taxon>Actinomycetota</taxon>
        <taxon>Actinomycetes</taxon>
        <taxon>Streptosporangiales</taxon>
        <taxon>Thermomonosporaceae</taxon>
        <taxon>Actinomadura</taxon>
    </lineage>
</organism>
<dbReference type="Proteomes" id="UP001317259">
    <property type="component" value="Unassembled WGS sequence"/>
</dbReference>
<sequence length="142" mass="14843">METTCPAPPTLPWTSRPAVRPYGPERTACWTLAARPTAALTAARLTEARLRAWRLRTPDTGTTPASPAPASAARLLAAQLVAAALATGAGAVRLTVTEEDGLLRLEAEHDGPRPATPDAPLLDRLACCWGATGPATWCELPA</sequence>
<evidence type="ECO:0000313" key="1">
    <source>
        <dbReference type="EMBL" id="MCK2215508.1"/>
    </source>
</evidence>
<dbReference type="EMBL" id="JAKRKC020000001">
    <property type="protein sequence ID" value="MCK2215508.1"/>
    <property type="molecule type" value="Genomic_DNA"/>
</dbReference>
<proteinExistence type="predicted"/>
<name>A0ABT0FTK9_9ACTN</name>
<evidence type="ECO:0000313" key="2">
    <source>
        <dbReference type="Proteomes" id="UP001317259"/>
    </source>
</evidence>
<comment type="caution">
    <text evidence="1">The sequence shown here is derived from an EMBL/GenBank/DDBJ whole genome shotgun (WGS) entry which is preliminary data.</text>
</comment>
<evidence type="ECO:0008006" key="3">
    <source>
        <dbReference type="Google" id="ProtNLM"/>
    </source>
</evidence>
<protein>
    <recommendedName>
        <fullName evidence="3">ATP-binding protein</fullName>
    </recommendedName>
</protein>
<reference evidence="1 2" key="1">
    <citation type="submission" date="2022-04" db="EMBL/GenBank/DDBJ databases">
        <title>Genome draft of Actinomadura sp. ATCC 31491.</title>
        <authorList>
            <person name="Shi X."/>
            <person name="Du Y."/>
        </authorList>
    </citation>
    <scope>NUCLEOTIDE SEQUENCE [LARGE SCALE GENOMIC DNA]</scope>
    <source>
        <strain evidence="1 2">ATCC 31491</strain>
    </source>
</reference>
<dbReference type="RefSeq" id="WP_242376018.1">
    <property type="nucleotide sequence ID" value="NZ_JAKRKC020000001.1"/>
</dbReference>
<accession>A0ABT0FTK9</accession>
<keyword evidence="2" id="KW-1185">Reference proteome</keyword>